<proteinExistence type="predicted"/>
<name>A0AAJ0E1A7_9PEZI</name>
<organism evidence="2 3">
    <name type="scientific">Colletotrichum costaricense</name>
    <dbReference type="NCBI Taxonomy" id="1209916"/>
    <lineage>
        <taxon>Eukaryota</taxon>
        <taxon>Fungi</taxon>
        <taxon>Dikarya</taxon>
        <taxon>Ascomycota</taxon>
        <taxon>Pezizomycotina</taxon>
        <taxon>Sordariomycetes</taxon>
        <taxon>Hypocreomycetidae</taxon>
        <taxon>Glomerellales</taxon>
        <taxon>Glomerellaceae</taxon>
        <taxon>Colletotrichum</taxon>
        <taxon>Colletotrichum acutatum species complex</taxon>
    </lineage>
</organism>
<comment type="caution">
    <text evidence="2">The sequence shown here is derived from an EMBL/GenBank/DDBJ whole genome shotgun (WGS) entry which is preliminary data.</text>
</comment>
<accession>A0AAJ0E1A7</accession>
<dbReference type="Proteomes" id="UP001240678">
    <property type="component" value="Unassembled WGS sequence"/>
</dbReference>
<dbReference type="EMBL" id="MOOE01000006">
    <property type="protein sequence ID" value="KAK1529031.1"/>
    <property type="molecule type" value="Genomic_DNA"/>
</dbReference>
<protein>
    <submittedName>
        <fullName evidence="2">Uncharacterized protein</fullName>
    </submittedName>
</protein>
<feature type="region of interest" description="Disordered" evidence="1">
    <location>
        <begin position="46"/>
        <end position="107"/>
    </location>
</feature>
<evidence type="ECO:0000313" key="3">
    <source>
        <dbReference type="Proteomes" id="UP001240678"/>
    </source>
</evidence>
<dbReference type="GeneID" id="85338580"/>
<gene>
    <name evidence="2" type="ORF">CCOS01_06865</name>
</gene>
<feature type="compositionally biased region" description="Polar residues" evidence="1">
    <location>
        <begin position="46"/>
        <end position="62"/>
    </location>
</feature>
<reference evidence="2 3" key="1">
    <citation type="submission" date="2016-10" db="EMBL/GenBank/DDBJ databases">
        <title>The genome sequence of Colletotrichum fioriniae PJ7.</title>
        <authorList>
            <person name="Baroncelli R."/>
        </authorList>
    </citation>
    <scope>NUCLEOTIDE SEQUENCE [LARGE SCALE GENOMIC DNA]</scope>
    <source>
        <strain evidence="2 3">IMI 309622</strain>
    </source>
</reference>
<dbReference type="RefSeq" id="XP_060314733.1">
    <property type="nucleotide sequence ID" value="XM_060455033.1"/>
</dbReference>
<evidence type="ECO:0000313" key="2">
    <source>
        <dbReference type="EMBL" id="KAK1529031.1"/>
    </source>
</evidence>
<dbReference type="AlphaFoldDB" id="A0AAJ0E1A7"/>
<keyword evidence="3" id="KW-1185">Reference proteome</keyword>
<sequence length="107" mass="11887">MPAKRLALACPFRRTADVFHAEKQPDNIPNMSAEIESKHLSCANYSNRGNLSSSDNFSTPLESQRRVEPPPLATVSRPGNRNSRAHRNPHARTLAPHIQGPSLLLRI</sequence>
<evidence type="ECO:0000256" key="1">
    <source>
        <dbReference type="SAM" id="MobiDB-lite"/>
    </source>
</evidence>